<dbReference type="EMBL" id="CADCWE010000047">
    <property type="protein sequence ID" value="CAA9529875.1"/>
    <property type="molecule type" value="Genomic_DNA"/>
</dbReference>
<feature type="domain" description="Helix-turn-helix" evidence="1">
    <location>
        <begin position="21"/>
        <end position="67"/>
    </location>
</feature>
<keyword evidence="2" id="KW-0238">DNA-binding</keyword>
<dbReference type="CDD" id="cd04762">
    <property type="entry name" value="HTH_MerR-trunc"/>
    <property type="match status" value="1"/>
</dbReference>
<dbReference type="GO" id="GO:0003677">
    <property type="term" value="F:DNA binding"/>
    <property type="evidence" value="ECO:0007669"/>
    <property type="project" value="UniProtKB-KW"/>
</dbReference>
<dbReference type="Pfam" id="PF12728">
    <property type="entry name" value="HTH_17"/>
    <property type="match status" value="1"/>
</dbReference>
<dbReference type="NCBIfam" id="TIGR01764">
    <property type="entry name" value="excise"/>
    <property type="match status" value="1"/>
</dbReference>
<dbReference type="Gene3D" id="1.10.1660.10">
    <property type="match status" value="1"/>
</dbReference>
<name>A0A6J4TRS7_9BACT</name>
<dbReference type="InterPro" id="IPR009061">
    <property type="entry name" value="DNA-bd_dom_put_sf"/>
</dbReference>
<dbReference type="AlphaFoldDB" id="A0A6J4TRS7"/>
<reference evidence="2" key="1">
    <citation type="submission" date="2020-02" db="EMBL/GenBank/DDBJ databases">
        <authorList>
            <person name="Meier V. D."/>
        </authorList>
    </citation>
    <scope>NUCLEOTIDE SEQUENCE</scope>
    <source>
        <strain evidence="2">AVDCRST_MAG73</strain>
    </source>
</reference>
<dbReference type="SUPFAM" id="SSF46955">
    <property type="entry name" value="Putative DNA-binding domain"/>
    <property type="match status" value="1"/>
</dbReference>
<evidence type="ECO:0000313" key="2">
    <source>
        <dbReference type="EMBL" id="CAA9529875.1"/>
    </source>
</evidence>
<accession>A0A6J4TRS7</accession>
<protein>
    <submittedName>
        <fullName evidence="2">Excisionase/Xis, DNA-binding</fullName>
    </submittedName>
</protein>
<dbReference type="InterPro" id="IPR041657">
    <property type="entry name" value="HTH_17"/>
</dbReference>
<dbReference type="InterPro" id="IPR010093">
    <property type="entry name" value="SinI_DNA-bd"/>
</dbReference>
<sequence length="254" mass="27602">MPTQPPVRERGNAALSGGGRWLSINEACRLLGVDQSTLRRWSDAGKVPVFRTPGGHRRYAETDLRALVGDGPTRQERPRVGRQELTDRSLSAYEDQYLRGARERRWFRAYSAATLEEHRRLGRRLVDLAVRYAAAAPGAADRASLLAEAEQIGGHYGRAGAGAGLGAAETVDAFLYFRFPVVQSVMGMIDDEGLAAKRAARLFVEIGQFMDQVLVATVRAHEVAAGSPTADAMVERALNERIAERGGRTTNAGG</sequence>
<gene>
    <name evidence="2" type="ORF">AVDCRST_MAG73-848</name>
</gene>
<proteinExistence type="predicted"/>
<organism evidence="2">
    <name type="scientific">uncultured Thermomicrobiales bacterium</name>
    <dbReference type="NCBI Taxonomy" id="1645740"/>
    <lineage>
        <taxon>Bacteria</taxon>
        <taxon>Pseudomonadati</taxon>
        <taxon>Thermomicrobiota</taxon>
        <taxon>Thermomicrobia</taxon>
        <taxon>Thermomicrobiales</taxon>
        <taxon>environmental samples</taxon>
    </lineage>
</organism>
<evidence type="ECO:0000259" key="1">
    <source>
        <dbReference type="Pfam" id="PF12728"/>
    </source>
</evidence>